<dbReference type="InterPro" id="IPR010982">
    <property type="entry name" value="Lambda_DNA-bd_dom_sf"/>
</dbReference>
<organism evidence="3 4">
    <name type="scientific">Glossina austeni</name>
    <name type="common">Savannah tsetse fly</name>
    <dbReference type="NCBI Taxonomy" id="7395"/>
    <lineage>
        <taxon>Eukaryota</taxon>
        <taxon>Metazoa</taxon>
        <taxon>Ecdysozoa</taxon>
        <taxon>Arthropoda</taxon>
        <taxon>Hexapoda</taxon>
        <taxon>Insecta</taxon>
        <taxon>Pterygota</taxon>
        <taxon>Neoptera</taxon>
        <taxon>Endopterygota</taxon>
        <taxon>Diptera</taxon>
        <taxon>Brachycera</taxon>
        <taxon>Muscomorpha</taxon>
        <taxon>Hippoboscoidea</taxon>
        <taxon>Glossinidae</taxon>
        <taxon>Glossina</taxon>
    </lineage>
</organism>
<dbReference type="GO" id="GO:0003677">
    <property type="term" value="F:DNA binding"/>
    <property type="evidence" value="ECO:0007669"/>
    <property type="project" value="UniProtKB-KW"/>
</dbReference>
<accession>A0A1A9VKG2</accession>
<dbReference type="Pfam" id="PF01381">
    <property type="entry name" value="HTH_3"/>
    <property type="match status" value="2"/>
</dbReference>
<sequence length="287" mass="32211">MTTTEKKVAAGSLNDQIIQEIKNMRLLKGYSQAYVAKEIGVSKRQMGRYEEGRDGLSPKKFEDILKVLSIDVEAIFSKLIKEICINSKDEKALSIVQNFKKFKDQEFRNALCVLVKILSEGTQINKSITGTKPLSDKIRQKLKDWRFVRVYTQTDLGDKAGLSPQQIHRYEQGINDISFNKVPEMEKALSLSGGALLPRSKDEIYYEDEDSLATSLDSAANLRCLISFFSVLTAMKLILKTHAEVMANAERGAKLNIGKIATIVPDRFSPSSLEVAHVAVLAYRLKF</sequence>
<dbReference type="AlphaFoldDB" id="A0A1A9VKG2"/>
<dbReference type="Proteomes" id="UP000078200">
    <property type="component" value="Unassembled WGS sequence"/>
</dbReference>
<dbReference type="PROSITE" id="PS50943">
    <property type="entry name" value="HTH_CROC1"/>
    <property type="match status" value="2"/>
</dbReference>
<reference evidence="3" key="1">
    <citation type="submission" date="2020-05" db="UniProtKB">
        <authorList>
            <consortium name="EnsemblMetazoa"/>
        </authorList>
    </citation>
    <scope>IDENTIFICATION</scope>
    <source>
        <strain evidence="3">TTRI</strain>
    </source>
</reference>
<dbReference type="Gene3D" id="1.10.260.40">
    <property type="entry name" value="lambda repressor-like DNA-binding domains"/>
    <property type="match status" value="2"/>
</dbReference>
<evidence type="ECO:0000256" key="1">
    <source>
        <dbReference type="ARBA" id="ARBA00023125"/>
    </source>
</evidence>
<feature type="domain" description="HTH cro/C1-type" evidence="2">
    <location>
        <begin position="21"/>
        <end position="75"/>
    </location>
</feature>
<feature type="domain" description="HTH cro/C1-type" evidence="2">
    <location>
        <begin position="151"/>
        <end position="196"/>
    </location>
</feature>
<evidence type="ECO:0000313" key="4">
    <source>
        <dbReference type="Proteomes" id="UP000078200"/>
    </source>
</evidence>
<dbReference type="VEuPathDB" id="VectorBase:GAUT039763"/>
<keyword evidence="4" id="KW-1185">Reference proteome</keyword>
<dbReference type="PANTHER" id="PTHR46558">
    <property type="entry name" value="TRACRIPTIONAL REGULATORY PROTEIN-RELATED-RELATED"/>
    <property type="match status" value="1"/>
</dbReference>
<keyword evidence="1" id="KW-0238">DNA-binding</keyword>
<evidence type="ECO:0000259" key="2">
    <source>
        <dbReference type="PROSITE" id="PS50943"/>
    </source>
</evidence>
<name>A0A1A9VKG2_GLOAU</name>
<proteinExistence type="predicted"/>
<dbReference type="PANTHER" id="PTHR46558:SF3">
    <property type="entry name" value="TRANSCRIPTIONAL REGULATOR"/>
    <property type="match status" value="1"/>
</dbReference>
<dbReference type="CDD" id="cd00093">
    <property type="entry name" value="HTH_XRE"/>
    <property type="match status" value="2"/>
</dbReference>
<dbReference type="InterPro" id="IPR001387">
    <property type="entry name" value="Cro/C1-type_HTH"/>
</dbReference>
<dbReference type="SMART" id="SM00530">
    <property type="entry name" value="HTH_XRE"/>
    <property type="match status" value="2"/>
</dbReference>
<dbReference type="EnsemblMetazoa" id="GAUT039763-RA">
    <property type="protein sequence ID" value="GAUT039763-PA"/>
    <property type="gene ID" value="GAUT039763"/>
</dbReference>
<protein>
    <recommendedName>
        <fullName evidence="2">HTH cro/C1-type domain-containing protein</fullName>
    </recommendedName>
</protein>
<dbReference type="SUPFAM" id="SSF47413">
    <property type="entry name" value="lambda repressor-like DNA-binding domains"/>
    <property type="match status" value="2"/>
</dbReference>
<dbReference type="GO" id="GO:0006357">
    <property type="term" value="P:regulation of transcription by RNA polymerase II"/>
    <property type="evidence" value="ECO:0007669"/>
    <property type="project" value="UniProtKB-ARBA"/>
</dbReference>
<evidence type="ECO:0000313" key="3">
    <source>
        <dbReference type="EnsemblMetazoa" id="GAUT039763-PA"/>
    </source>
</evidence>